<reference evidence="1 2" key="1">
    <citation type="submission" date="2016-10" db="EMBL/GenBank/DDBJ databases">
        <authorList>
            <person name="Varghese N."/>
            <person name="Submissions S."/>
        </authorList>
    </citation>
    <scope>NUCLEOTIDE SEQUENCE [LARGE SCALE GENOMIC DNA]</scope>
    <source>
        <strain evidence="1 2">DSM 16525</strain>
    </source>
</reference>
<protein>
    <recommendedName>
        <fullName evidence="3">Lipoprotein</fullName>
    </recommendedName>
</protein>
<evidence type="ECO:0000313" key="2">
    <source>
        <dbReference type="Proteomes" id="UP000183760"/>
    </source>
</evidence>
<evidence type="ECO:0000313" key="1">
    <source>
        <dbReference type="EMBL" id="SEU40909.1"/>
    </source>
</evidence>
<dbReference type="PROSITE" id="PS51257">
    <property type="entry name" value="PROKAR_LIPOPROTEIN"/>
    <property type="match status" value="1"/>
</dbReference>
<organism evidence="1 2">
    <name type="scientific">Myxococcus fulvus</name>
    <dbReference type="NCBI Taxonomy" id="33"/>
    <lineage>
        <taxon>Bacteria</taxon>
        <taxon>Pseudomonadati</taxon>
        <taxon>Myxococcota</taxon>
        <taxon>Myxococcia</taxon>
        <taxon>Myxococcales</taxon>
        <taxon>Cystobacterineae</taxon>
        <taxon>Myxococcaceae</taxon>
        <taxon>Myxococcus</taxon>
    </lineage>
</organism>
<dbReference type="EMBL" id="FOIB01000016">
    <property type="protein sequence ID" value="SEU40909.1"/>
    <property type="molecule type" value="Genomic_DNA"/>
</dbReference>
<proteinExistence type="predicted"/>
<evidence type="ECO:0008006" key="3">
    <source>
        <dbReference type="Google" id="ProtNLM"/>
    </source>
</evidence>
<gene>
    <name evidence="1" type="ORF">SAMN05443572_11629</name>
</gene>
<dbReference type="RefSeq" id="WP_074959122.1">
    <property type="nucleotide sequence ID" value="NZ_BJXR01000074.1"/>
</dbReference>
<name>A0ABY1CWA1_MYXFU</name>
<dbReference type="Proteomes" id="UP000183760">
    <property type="component" value="Unassembled WGS sequence"/>
</dbReference>
<accession>A0ABY1CWA1</accession>
<keyword evidence="2" id="KW-1185">Reference proteome</keyword>
<comment type="caution">
    <text evidence="1">The sequence shown here is derived from an EMBL/GenBank/DDBJ whole genome shotgun (WGS) entry which is preliminary data.</text>
</comment>
<sequence>MRGWLVGIVVGLGLLGCGGDGVPTLTYDEWAERSATAQCSHARTCAGSTLEQEPCVAQVLDSYQQVEPTLEGAEGARSGCVQCMRIRTEELTTSLDSGCQRPPDTARIDAVCGAERQACLGAPSLTP</sequence>